<dbReference type="Proteomes" id="UP000266091">
    <property type="component" value="Unassembled WGS sequence"/>
</dbReference>
<evidence type="ECO:0000313" key="2">
    <source>
        <dbReference type="Proteomes" id="UP000266091"/>
    </source>
</evidence>
<proteinExistence type="predicted"/>
<dbReference type="SUPFAM" id="SSF89155">
    <property type="entry name" value="TorD-like"/>
    <property type="match status" value="1"/>
</dbReference>
<accession>A0A401LJ67</accession>
<dbReference type="InterPro" id="IPR036411">
    <property type="entry name" value="TorD-like_sf"/>
</dbReference>
<gene>
    <name evidence="1" type="ORF">MESMUL_13640</name>
</gene>
<comment type="caution">
    <text evidence="1">The sequence shown here is derived from an EMBL/GenBank/DDBJ whole genome shotgun (WGS) entry which is preliminary data.</text>
</comment>
<accession>A0A388SF11</accession>
<keyword evidence="2" id="KW-1185">Reference proteome</keyword>
<protein>
    <submittedName>
        <fullName evidence="1">Uncharacterized protein</fullName>
    </submittedName>
</protein>
<dbReference type="Gene3D" id="1.10.3480.10">
    <property type="entry name" value="TorD-like"/>
    <property type="match status" value="1"/>
</dbReference>
<dbReference type="RefSeq" id="WP_116270285.1">
    <property type="nucleotide sequence ID" value="NZ_BGZJ01000001.1"/>
</dbReference>
<sequence length="230" mass="26209">MAAGNSGDIQMNGNVDWNAIAKQTLRYQYDAKRASVCLWFILFFFNAEQRREAANQWESLWHDLSFVEQMALPQPPPEMKPAPYPVEQMNADLALLFKNGDVKMLSETALLKPESLTFDEEGFRNRLLDRYTDNGISIEPGMERLADTLPAEFSFLQALISQRADDKEQARFFFGHLRPLGYATIKVLREKASGTNLELVAQALHRFLVAEETLYKNGYEGEPLSARPIN</sequence>
<dbReference type="OrthoDB" id="9870206at2"/>
<evidence type="ECO:0000313" key="1">
    <source>
        <dbReference type="EMBL" id="GBO94010.1"/>
    </source>
</evidence>
<name>A0A401LJ67_9BURK</name>
<dbReference type="AlphaFoldDB" id="A0A401LJ67"/>
<organism evidence="1 2">
    <name type="scientific">Mesosutterella multiformis</name>
    <dbReference type="NCBI Taxonomy" id="2259133"/>
    <lineage>
        <taxon>Bacteria</taxon>
        <taxon>Pseudomonadati</taxon>
        <taxon>Pseudomonadota</taxon>
        <taxon>Betaproteobacteria</taxon>
        <taxon>Burkholderiales</taxon>
        <taxon>Sutterellaceae</taxon>
        <taxon>Mesosutterella</taxon>
    </lineage>
</organism>
<reference evidence="1 2" key="1">
    <citation type="journal article" date="2018" name="Int. J. Syst. Evol. Microbiol.">
        <title>Mesosutterella multiformis gen. nov., sp. nov., a member of the family Sutterellaceae and Sutterella megalosphaeroides sp. nov., isolated from human faeces.</title>
        <authorList>
            <person name="Sakamoto M."/>
            <person name="Ikeyama N."/>
            <person name="Kunihiro T."/>
            <person name="Iino T."/>
            <person name="Yuki M."/>
            <person name="Ohkuma M."/>
        </authorList>
    </citation>
    <scope>NUCLEOTIDE SEQUENCE [LARGE SCALE GENOMIC DNA]</scope>
    <source>
        <strain evidence="1 2">4NBBH2</strain>
    </source>
</reference>
<dbReference type="EMBL" id="BGZJ01000001">
    <property type="protein sequence ID" value="GBO94010.1"/>
    <property type="molecule type" value="Genomic_DNA"/>
</dbReference>